<dbReference type="GO" id="GO:0005524">
    <property type="term" value="F:ATP binding"/>
    <property type="evidence" value="ECO:0007669"/>
    <property type="project" value="UniProtKB-KW"/>
</dbReference>
<evidence type="ECO:0000313" key="1">
    <source>
        <dbReference type="EMBL" id="EBX8629981.1"/>
    </source>
</evidence>
<reference evidence="1" key="1">
    <citation type="submission" date="2018-07" db="EMBL/GenBank/DDBJ databases">
        <authorList>
            <person name="Ashton P.M."/>
            <person name="Dallman T."/>
            <person name="Nair S."/>
            <person name="De Pinna E."/>
            <person name="Peters T."/>
            <person name="Grant K."/>
        </authorList>
    </citation>
    <scope>NUCLEOTIDE SEQUENCE</scope>
    <source>
        <strain evidence="1">242348</strain>
    </source>
</reference>
<proteinExistence type="predicted"/>
<keyword evidence="1" id="KW-0547">Nucleotide-binding</keyword>
<accession>A0A5W7RYU1</accession>
<dbReference type="InterPro" id="IPR027417">
    <property type="entry name" value="P-loop_NTPase"/>
</dbReference>
<dbReference type="Gene3D" id="3.40.50.300">
    <property type="entry name" value="P-loop containing nucleotide triphosphate hydrolases"/>
    <property type="match status" value="1"/>
</dbReference>
<name>A0A5W7RYU1_SALET</name>
<protein>
    <submittedName>
        <fullName evidence="1">ATP-binding protein</fullName>
    </submittedName>
</protein>
<dbReference type="SUPFAM" id="SSF52540">
    <property type="entry name" value="P-loop containing nucleoside triphosphate hydrolases"/>
    <property type="match status" value="1"/>
</dbReference>
<organism evidence="1">
    <name type="scientific">Salmonella enterica subsp. enterica serovar Kintambo</name>
    <dbReference type="NCBI Taxonomy" id="1192730"/>
    <lineage>
        <taxon>Bacteria</taxon>
        <taxon>Pseudomonadati</taxon>
        <taxon>Pseudomonadota</taxon>
        <taxon>Gammaproteobacteria</taxon>
        <taxon>Enterobacterales</taxon>
        <taxon>Enterobacteriaceae</taxon>
        <taxon>Salmonella</taxon>
    </lineage>
</organism>
<dbReference type="EMBL" id="AAHMLI010000032">
    <property type="protein sequence ID" value="EBX8629981.1"/>
    <property type="molecule type" value="Genomic_DNA"/>
</dbReference>
<keyword evidence="1" id="KW-0067">ATP-binding</keyword>
<sequence>MKNNAKLIIEKLDANILVVGKTGSGKSTFIKGLNIPDSYYFDFPSIKESKSWDYPVSLTDRNFKDFDFENLKEKTIILDAVEFSDDVDNSPLINFIRNAAGKGKRIIAVAFPENAKKVHSVFDAVIEMKKESGHFYNEVL</sequence>
<dbReference type="AlphaFoldDB" id="A0A5W7RYU1"/>
<gene>
    <name evidence="1" type="ORF">DTU03_21100</name>
</gene>
<comment type="caution">
    <text evidence="1">The sequence shown here is derived from an EMBL/GenBank/DDBJ whole genome shotgun (WGS) entry which is preliminary data.</text>
</comment>